<dbReference type="SUPFAM" id="SSF88697">
    <property type="entry name" value="PUA domain-like"/>
    <property type="match status" value="1"/>
</dbReference>
<name>A0AA47FJ21_ACTNA</name>
<dbReference type="Gene3D" id="2.30.130.10">
    <property type="entry name" value="PUA domain"/>
    <property type="match status" value="1"/>
</dbReference>
<dbReference type="InterPro" id="IPR015947">
    <property type="entry name" value="PUA-like_sf"/>
</dbReference>
<dbReference type="InterPro" id="IPR015225">
    <property type="entry name" value="tRNA_psdUridine_synth_fam2_C"/>
</dbReference>
<dbReference type="InterPro" id="IPR014780">
    <property type="entry name" value="tRNA_psdUridine_synth_TruB"/>
</dbReference>
<evidence type="ECO:0000259" key="9">
    <source>
        <dbReference type="Pfam" id="PF16198"/>
    </source>
</evidence>
<dbReference type="HAMAP" id="MF_01080">
    <property type="entry name" value="TruB_bact"/>
    <property type="match status" value="1"/>
</dbReference>
<dbReference type="InterPro" id="IPR020103">
    <property type="entry name" value="PsdUridine_synth_cat_dom_sf"/>
</dbReference>
<accession>A0AA47FJ21</accession>
<feature type="active site" description="Nucleophile" evidence="5">
    <location>
        <position position="74"/>
    </location>
</feature>
<keyword evidence="3 5" id="KW-0819">tRNA processing</keyword>
<organism evidence="10 11">
    <name type="scientific">Actinomyces naeslundii</name>
    <dbReference type="NCBI Taxonomy" id="1655"/>
    <lineage>
        <taxon>Bacteria</taxon>
        <taxon>Bacillati</taxon>
        <taxon>Actinomycetota</taxon>
        <taxon>Actinomycetes</taxon>
        <taxon>Actinomycetales</taxon>
        <taxon>Actinomycetaceae</taxon>
        <taxon>Actinomyces</taxon>
    </lineage>
</organism>
<dbReference type="EMBL" id="CP113787">
    <property type="protein sequence ID" value="WAL43311.1"/>
    <property type="molecule type" value="Genomic_DNA"/>
</dbReference>
<evidence type="ECO:0000313" key="10">
    <source>
        <dbReference type="EMBL" id="WAL43311.1"/>
    </source>
</evidence>
<protein>
    <recommendedName>
        <fullName evidence="5">tRNA pseudouridine synthase B</fullName>
        <ecNumber evidence="5">5.4.99.25</ecNumber>
    </recommendedName>
    <alternativeName>
        <fullName evidence="5">tRNA pseudouridine(55) synthase</fullName>
        <shortName evidence="5">Psi55 synthase</shortName>
    </alternativeName>
    <alternativeName>
        <fullName evidence="5">tRNA pseudouridylate synthase</fullName>
    </alternativeName>
    <alternativeName>
        <fullName evidence="5">tRNA-uridine isomerase</fullName>
    </alternativeName>
</protein>
<evidence type="ECO:0000259" key="7">
    <source>
        <dbReference type="Pfam" id="PF01509"/>
    </source>
</evidence>
<dbReference type="GO" id="GO:1990481">
    <property type="term" value="P:mRNA pseudouridine synthesis"/>
    <property type="evidence" value="ECO:0007669"/>
    <property type="project" value="TreeGrafter"/>
</dbReference>
<evidence type="ECO:0000256" key="4">
    <source>
        <dbReference type="ARBA" id="ARBA00023235"/>
    </source>
</evidence>
<dbReference type="GO" id="GO:0003723">
    <property type="term" value="F:RNA binding"/>
    <property type="evidence" value="ECO:0007669"/>
    <property type="project" value="InterPro"/>
</dbReference>
<dbReference type="RefSeq" id="WP_268398998.1">
    <property type="nucleotide sequence ID" value="NZ_CP113787.1"/>
</dbReference>
<reference evidence="10" key="1">
    <citation type="submission" date="2022-11" db="EMBL/GenBank/DDBJ databases">
        <title>Dental biofilm bacteria. Genome sequencing and assembly.</title>
        <authorList>
            <person name="Robertsson C."/>
        </authorList>
    </citation>
    <scope>NUCLEOTIDE SEQUENCE</scope>
    <source>
        <strain evidence="10">CW</strain>
    </source>
</reference>
<dbReference type="InterPro" id="IPR032819">
    <property type="entry name" value="TruB_C"/>
</dbReference>
<dbReference type="Pfam" id="PF09142">
    <property type="entry name" value="TruB_C"/>
    <property type="match status" value="1"/>
</dbReference>
<gene>
    <name evidence="5 10" type="primary">truB</name>
    <name evidence="10" type="ORF">OFA60_01730</name>
</gene>
<comment type="catalytic activity">
    <reaction evidence="1 5">
        <text>uridine(55) in tRNA = pseudouridine(55) in tRNA</text>
        <dbReference type="Rhea" id="RHEA:42532"/>
        <dbReference type="Rhea" id="RHEA-COMP:10101"/>
        <dbReference type="Rhea" id="RHEA-COMP:10102"/>
        <dbReference type="ChEBI" id="CHEBI:65314"/>
        <dbReference type="ChEBI" id="CHEBI:65315"/>
        <dbReference type="EC" id="5.4.99.25"/>
    </reaction>
</comment>
<dbReference type="Pfam" id="PF16198">
    <property type="entry name" value="TruB_C_2"/>
    <property type="match status" value="1"/>
</dbReference>
<dbReference type="AlphaFoldDB" id="A0AA47FJ21"/>
<feature type="compositionally biased region" description="Basic and acidic residues" evidence="6">
    <location>
        <begin position="9"/>
        <end position="19"/>
    </location>
</feature>
<evidence type="ECO:0000256" key="2">
    <source>
        <dbReference type="ARBA" id="ARBA00005642"/>
    </source>
</evidence>
<dbReference type="NCBIfam" id="TIGR00431">
    <property type="entry name" value="TruB"/>
    <property type="match status" value="1"/>
</dbReference>
<comment type="similarity">
    <text evidence="2 5">Belongs to the pseudouridine synthase TruB family. Type 1 subfamily.</text>
</comment>
<evidence type="ECO:0000256" key="6">
    <source>
        <dbReference type="SAM" id="MobiDB-lite"/>
    </source>
</evidence>
<dbReference type="CDD" id="cd02573">
    <property type="entry name" value="PseudoU_synth_EcTruB"/>
    <property type="match status" value="1"/>
</dbReference>
<dbReference type="Gene3D" id="3.30.2350.10">
    <property type="entry name" value="Pseudouridine synthase"/>
    <property type="match status" value="1"/>
</dbReference>
<feature type="domain" description="tRNA pseudouridylate synthase B C-terminal" evidence="9">
    <location>
        <begin position="239"/>
        <end position="281"/>
    </location>
</feature>
<dbReference type="PANTHER" id="PTHR13767">
    <property type="entry name" value="TRNA-PSEUDOURIDINE SYNTHASE"/>
    <property type="match status" value="1"/>
</dbReference>
<proteinExistence type="inferred from homology"/>
<dbReference type="GO" id="GO:0160148">
    <property type="term" value="F:tRNA pseudouridine(55) synthase activity"/>
    <property type="evidence" value="ECO:0007669"/>
    <property type="project" value="UniProtKB-EC"/>
</dbReference>
<sequence>MSVSDQAEPVERAGGDSDHHRARRRRPDVPRGAVPASDGILLVDKPQGLTSHDVVGATRRLAATRKVGHAGTLDPMATGLLLLGVGRATRFLTYLVGADKTYAATIRLGLETTTEDAEGEVTAVHGCRIDDLSGDRLQKALAGLTGQIQQVPSAVSAIKVDGVRAYKRVRDGQDVELEARPVTIHELRLTGEPRQAVVDLAGAVAGGVATGAETDGAGDEVQVVDLDVVVSCSSGTYVRALARDLGQALGCGAHLTALRRTRVGPFDVGQASTLIELSEQVEADAVPPDPRGAATVPLEEVARRCFERLALTEPEARGLRHGQPLDAAVLERAEAPEGRLGEAASKGISGQRVVAGFAPDGRLVALLRHQGSRVRPVLVLDPA</sequence>
<dbReference type="EC" id="5.4.99.25" evidence="5"/>
<evidence type="ECO:0000256" key="3">
    <source>
        <dbReference type="ARBA" id="ARBA00022694"/>
    </source>
</evidence>
<evidence type="ECO:0000259" key="8">
    <source>
        <dbReference type="Pfam" id="PF09142"/>
    </source>
</evidence>
<evidence type="ECO:0000256" key="1">
    <source>
        <dbReference type="ARBA" id="ARBA00000385"/>
    </source>
</evidence>
<evidence type="ECO:0000256" key="5">
    <source>
        <dbReference type="HAMAP-Rule" id="MF_01080"/>
    </source>
</evidence>
<feature type="domain" description="Pseudouridine synthase II N-terminal" evidence="7">
    <location>
        <begin position="59"/>
        <end position="191"/>
    </location>
</feature>
<feature type="region of interest" description="Disordered" evidence="6">
    <location>
        <begin position="1"/>
        <end position="37"/>
    </location>
</feature>
<dbReference type="InterPro" id="IPR002501">
    <property type="entry name" value="PsdUridine_synth_N"/>
</dbReference>
<feature type="domain" description="tRNA pseudouridine synthase II TruB subfamily 2 C-terminal" evidence="8">
    <location>
        <begin position="341"/>
        <end position="380"/>
    </location>
</feature>
<keyword evidence="4 5" id="KW-0413">Isomerase</keyword>
<comment type="function">
    <text evidence="5">Responsible for synthesis of pseudouridine from uracil-55 in the psi GC loop of transfer RNAs.</text>
</comment>
<dbReference type="Proteomes" id="UP001163127">
    <property type="component" value="Chromosome"/>
</dbReference>
<dbReference type="InterPro" id="IPR036974">
    <property type="entry name" value="PUA_sf"/>
</dbReference>
<dbReference type="PANTHER" id="PTHR13767:SF2">
    <property type="entry name" value="PSEUDOURIDYLATE SYNTHASE TRUB1"/>
    <property type="match status" value="1"/>
</dbReference>
<dbReference type="SUPFAM" id="SSF55120">
    <property type="entry name" value="Pseudouridine synthase"/>
    <property type="match status" value="1"/>
</dbReference>
<dbReference type="GO" id="GO:0031119">
    <property type="term" value="P:tRNA pseudouridine synthesis"/>
    <property type="evidence" value="ECO:0007669"/>
    <property type="project" value="UniProtKB-UniRule"/>
</dbReference>
<evidence type="ECO:0000313" key="11">
    <source>
        <dbReference type="Proteomes" id="UP001163127"/>
    </source>
</evidence>
<dbReference type="Pfam" id="PF01509">
    <property type="entry name" value="TruB_N"/>
    <property type="match status" value="1"/>
</dbReference>